<evidence type="ECO:0000313" key="9">
    <source>
        <dbReference type="Proteomes" id="UP000774283"/>
    </source>
</evidence>
<keyword evidence="4 6" id="KW-1133">Transmembrane helix</keyword>
<accession>A0A9X5FCM6</accession>
<evidence type="ECO:0000313" key="8">
    <source>
        <dbReference type="EMBL" id="NKX92257.1"/>
    </source>
</evidence>
<dbReference type="PANTHER" id="PTHR35007:SF2">
    <property type="entry name" value="PILUS ASSEMBLE PROTEIN"/>
    <property type="match status" value="1"/>
</dbReference>
<organism evidence="8 9">
    <name type="scientific">Sanguibacter hominis ATCC BAA-789</name>
    <dbReference type="NCBI Taxonomy" id="1312740"/>
    <lineage>
        <taxon>Bacteria</taxon>
        <taxon>Bacillati</taxon>
        <taxon>Actinomycetota</taxon>
        <taxon>Actinomycetes</taxon>
        <taxon>Micrococcales</taxon>
        <taxon>Sanguibacteraceae</taxon>
        <taxon>Sanguibacter</taxon>
    </lineage>
</organism>
<evidence type="ECO:0000256" key="3">
    <source>
        <dbReference type="ARBA" id="ARBA00022692"/>
    </source>
</evidence>
<dbReference type="EMBL" id="JAAXOW010000001">
    <property type="protein sequence ID" value="NKX92257.1"/>
    <property type="molecule type" value="Genomic_DNA"/>
</dbReference>
<sequence>MTTSQIALMSLGTVLLAGWIVLFAVGRKHAPLFEGISEKEFPLHELYPVGYTFLEITRYSFRSRADLQLRQLMDVLFTRQYAEFYMRTVRAQQVTVGLTCLVASFGIYGITRSAGFLVILIILSGLAAYYYGDQVRNRVRLRGEAMYRDFCDMVSSLALLTNAGMILRDAWTQTSLAGDGVLYEEMRLAVSAMQNGTPDAEAIQQFGTRSMLPEIKRFTSTLVQSIQRGGSDLPTILTGQSTESWHVKKQAVQREGNKAGSKLLFPMILMFGGILIMVVVPMFLSLGV</sequence>
<evidence type="ECO:0000259" key="7">
    <source>
        <dbReference type="Pfam" id="PF00482"/>
    </source>
</evidence>
<feature type="transmembrane region" description="Helical" evidence="6">
    <location>
        <begin position="263"/>
        <end position="284"/>
    </location>
</feature>
<protein>
    <submittedName>
        <fullName evidence="8">Type II secretion system F family protein</fullName>
    </submittedName>
</protein>
<feature type="domain" description="Type II secretion system protein GspF" evidence="7">
    <location>
        <begin position="155"/>
        <end position="281"/>
    </location>
</feature>
<evidence type="ECO:0000256" key="6">
    <source>
        <dbReference type="SAM" id="Phobius"/>
    </source>
</evidence>
<dbReference type="RefSeq" id="WP_168446306.1">
    <property type="nucleotide sequence ID" value="NZ_JAAXOW010000001.1"/>
</dbReference>
<dbReference type="AlphaFoldDB" id="A0A9X5FCM6"/>
<keyword evidence="9" id="KW-1185">Reference proteome</keyword>
<dbReference type="Pfam" id="PF00482">
    <property type="entry name" value="T2SSF"/>
    <property type="match status" value="1"/>
</dbReference>
<feature type="transmembrane region" description="Helical" evidence="6">
    <location>
        <begin position="114"/>
        <end position="132"/>
    </location>
</feature>
<proteinExistence type="predicted"/>
<comment type="caution">
    <text evidence="8">The sequence shown here is derived from an EMBL/GenBank/DDBJ whole genome shotgun (WGS) entry which is preliminary data.</text>
</comment>
<dbReference type="GO" id="GO:0005886">
    <property type="term" value="C:plasma membrane"/>
    <property type="evidence" value="ECO:0007669"/>
    <property type="project" value="UniProtKB-SubCell"/>
</dbReference>
<reference evidence="8 9" key="1">
    <citation type="submission" date="2020-04" db="EMBL/GenBank/DDBJ databases">
        <title>MicrobeNet Type strains.</title>
        <authorList>
            <person name="Nicholson A.C."/>
        </authorList>
    </citation>
    <scope>NUCLEOTIDE SEQUENCE [LARGE SCALE GENOMIC DNA]</scope>
    <source>
        <strain evidence="8 9">ATCC BAA-789</strain>
    </source>
</reference>
<evidence type="ECO:0000256" key="2">
    <source>
        <dbReference type="ARBA" id="ARBA00022475"/>
    </source>
</evidence>
<dbReference type="InterPro" id="IPR018076">
    <property type="entry name" value="T2SS_GspF_dom"/>
</dbReference>
<dbReference type="Proteomes" id="UP000774283">
    <property type="component" value="Unassembled WGS sequence"/>
</dbReference>
<dbReference type="PANTHER" id="PTHR35007">
    <property type="entry name" value="INTEGRAL MEMBRANE PROTEIN-RELATED"/>
    <property type="match status" value="1"/>
</dbReference>
<keyword evidence="3 6" id="KW-0812">Transmembrane</keyword>
<feature type="transmembrane region" description="Helical" evidence="6">
    <location>
        <begin position="89"/>
        <end position="108"/>
    </location>
</feature>
<evidence type="ECO:0000256" key="4">
    <source>
        <dbReference type="ARBA" id="ARBA00022989"/>
    </source>
</evidence>
<gene>
    <name evidence="8" type="ORF">HF995_03045</name>
</gene>
<feature type="transmembrane region" description="Helical" evidence="6">
    <location>
        <begin position="6"/>
        <end position="25"/>
    </location>
</feature>
<evidence type="ECO:0000256" key="5">
    <source>
        <dbReference type="ARBA" id="ARBA00023136"/>
    </source>
</evidence>
<evidence type="ECO:0000256" key="1">
    <source>
        <dbReference type="ARBA" id="ARBA00004651"/>
    </source>
</evidence>
<name>A0A9X5FCM6_9MICO</name>
<keyword evidence="2" id="KW-1003">Cell membrane</keyword>
<keyword evidence="5 6" id="KW-0472">Membrane</keyword>
<comment type="subcellular location">
    <subcellularLocation>
        <location evidence="1">Cell membrane</location>
        <topology evidence="1">Multi-pass membrane protein</topology>
    </subcellularLocation>
</comment>